<feature type="binding site" evidence="12">
    <location>
        <position position="128"/>
    </location>
    <ligand>
        <name>Zn(2+)</name>
        <dbReference type="ChEBI" id="CHEBI:29105"/>
    </ligand>
</feature>
<dbReference type="SUPFAM" id="SSF51338">
    <property type="entry name" value="Composite domain of metallo-dependent hydrolases"/>
    <property type="match status" value="1"/>
</dbReference>
<dbReference type="EMBL" id="FJNE01000011">
    <property type="protein sequence ID" value="CZR01937.1"/>
    <property type="molecule type" value="Genomic_DNA"/>
</dbReference>
<gene>
    <name evidence="14" type="ORF">Tpal_2698</name>
</gene>
<dbReference type="RefSeq" id="WP_087034195.1">
    <property type="nucleotide sequence ID" value="NZ_FJNE01000011.1"/>
</dbReference>
<accession>A0A143YYM5</accession>
<dbReference type="GO" id="GO:0046872">
    <property type="term" value="F:metal ion binding"/>
    <property type="evidence" value="ECO:0007669"/>
    <property type="project" value="UniProtKB-KW"/>
</dbReference>
<dbReference type="AlphaFoldDB" id="A0A143YYM5"/>
<feature type="domain" description="Amidohydrolase-related" evidence="13">
    <location>
        <begin position="52"/>
        <end position="375"/>
    </location>
</feature>
<dbReference type="PIRSF" id="PIRSF038994">
    <property type="entry name" value="NagA"/>
    <property type="match status" value="1"/>
</dbReference>
<evidence type="ECO:0000256" key="2">
    <source>
        <dbReference type="ARBA" id="ARBA00011899"/>
    </source>
</evidence>
<dbReference type="PANTHER" id="PTHR11113">
    <property type="entry name" value="N-ACETYLGLUCOSAMINE-6-PHOSPHATE DEACETYLASE"/>
    <property type="match status" value="1"/>
</dbReference>
<dbReference type="Gene3D" id="2.30.40.10">
    <property type="entry name" value="Urease, subunit C, domain 1"/>
    <property type="match status" value="1"/>
</dbReference>
<keyword evidence="15" id="KW-1185">Reference proteome</keyword>
<dbReference type="Gene3D" id="3.20.20.140">
    <property type="entry name" value="Metal-dependent hydrolases"/>
    <property type="match status" value="1"/>
</dbReference>
<comment type="catalytic activity">
    <reaction evidence="7">
        <text>N-acetyl-D-glucosamine 6-phosphate + H2O = D-glucosamine 6-phosphate + acetate</text>
        <dbReference type="Rhea" id="RHEA:22936"/>
        <dbReference type="ChEBI" id="CHEBI:15377"/>
        <dbReference type="ChEBI" id="CHEBI:30089"/>
        <dbReference type="ChEBI" id="CHEBI:57513"/>
        <dbReference type="ChEBI" id="CHEBI:58725"/>
        <dbReference type="EC" id="3.5.1.25"/>
    </reaction>
</comment>
<evidence type="ECO:0000256" key="3">
    <source>
        <dbReference type="ARBA" id="ARBA00018029"/>
    </source>
</evidence>
<proteinExistence type="inferred from homology"/>
<evidence type="ECO:0000256" key="12">
    <source>
        <dbReference type="PIRSR" id="PIRSR038994-3"/>
    </source>
</evidence>
<feature type="binding site" evidence="11">
    <location>
        <position position="223"/>
    </location>
    <ligand>
        <name>substrate</name>
    </ligand>
</feature>
<evidence type="ECO:0000256" key="8">
    <source>
        <dbReference type="ARBA" id="ARBA00060590"/>
    </source>
</evidence>
<evidence type="ECO:0000313" key="15">
    <source>
        <dbReference type="Proteomes" id="UP000242754"/>
    </source>
</evidence>
<evidence type="ECO:0000313" key="14">
    <source>
        <dbReference type="EMBL" id="CZR01937.1"/>
    </source>
</evidence>
<keyword evidence="5 9" id="KW-0378">Hydrolase</keyword>
<dbReference type="CDD" id="cd00854">
    <property type="entry name" value="NagA"/>
    <property type="match status" value="1"/>
</dbReference>
<feature type="binding site" evidence="12">
    <location>
        <position position="212"/>
    </location>
    <ligand>
        <name>Zn(2+)</name>
        <dbReference type="ChEBI" id="CHEBI:29105"/>
    </ligand>
</feature>
<feature type="binding site" evidence="11">
    <location>
        <begin position="303"/>
        <end position="305"/>
    </location>
    <ligand>
        <name>substrate</name>
    </ligand>
</feature>
<dbReference type="InterPro" id="IPR006680">
    <property type="entry name" value="Amidohydro-rel"/>
</dbReference>
<comment type="cofactor">
    <cofactor evidence="12">
        <name>a divalent metal cation</name>
        <dbReference type="ChEBI" id="CHEBI:60240"/>
    </cofactor>
    <text evidence="12">Binds 1 divalent metal cation per subunit.</text>
</comment>
<reference evidence="14 15" key="1">
    <citation type="submission" date="2016-02" db="EMBL/GenBank/DDBJ databases">
        <authorList>
            <person name="Wen L."/>
            <person name="He K."/>
            <person name="Yang H."/>
        </authorList>
    </citation>
    <scope>NUCLEOTIDE SEQUENCE [LARGE SCALE GENOMIC DNA]</scope>
    <source>
        <strain evidence="14">Trichococcus palustris</strain>
    </source>
</reference>
<keyword evidence="4 12" id="KW-0479">Metal-binding</keyword>
<evidence type="ECO:0000256" key="4">
    <source>
        <dbReference type="ARBA" id="ARBA00022723"/>
    </source>
</evidence>
<feature type="binding site" evidence="12">
    <location>
        <position position="194"/>
    </location>
    <ligand>
        <name>Zn(2+)</name>
        <dbReference type="ChEBI" id="CHEBI:29105"/>
    </ligand>
</feature>
<evidence type="ECO:0000256" key="1">
    <source>
        <dbReference type="ARBA" id="ARBA00010716"/>
    </source>
</evidence>
<dbReference type="Proteomes" id="UP000242754">
    <property type="component" value="Unassembled WGS sequence"/>
</dbReference>
<feature type="active site" description="Proton donor/acceptor" evidence="10">
    <location>
        <position position="270"/>
    </location>
</feature>
<dbReference type="FunFam" id="3.20.20.140:FF:000004">
    <property type="entry name" value="N-acetylglucosamine-6-phosphate deacetylase"/>
    <property type="match status" value="1"/>
</dbReference>
<dbReference type="EC" id="3.5.1.25" evidence="2"/>
<dbReference type="STRING" id="140314.SAMN04488076_12717"/>
<dbReference type="Pfam" id="PF01979">
    <property type="entry name" value="Amidohydro_1"/>
    <property type="match status" value="1"/>
</dbReference>
<keyword evidence="6 9" id="KW-0119">Carbohydrate metabolism</keyword>
<name>A0A143YYM5_9LACT</name>
<feature type="binding site" evidence="11">
    <location>
        <position position="139"/>
    </location>
    <ligand>
        <name>substrate</name>
    </ligand>
</feature>
<evidence type="ECO:0000256" key="6">
    <source>
        <dbReference type="ARBA" id="ARBA00023277"/>
    </source>
</evidence>
<feature type="binding site" evidence="11">
    <location>
        <position position="247"/>
    </location>
    <ligand>
        <name>substrate</name>
    </ligand>
</feature>
<sequence length="381" mass="41434">MVKVLTHAEIYTGDGVIADGYVRFDKEILSVGEMKDFIAAGNDAMVDAAGKIIVPGFIDVHSHGGYGSDNMDGDPDEINQMIARMHQEGITTYFPTTMTQSYENIEKALIGIRKAADSNPVIQGIHLEGPFISAVFKGAQPEEHIKIPDAAVMKRWQELSGGLIRLVTYAPETSDASAFEEYCANNGIVLSVGHSNAVRKQLKQSKASHITHLYNAQRGLHHREPGVTGHAFLEEDIYVEMIVDGYHIDPEMVKIAFKQKGADRIELITDAMRAKGMGDGISELGGQKVIVKDKQARLETGNLAGSVLEFQDAFKNMMAYTGCSVAAAVKMSSVNQAREFGLAKKGGIAPGKDADMVIFSRDFTVEQTISFGKTVYTINGK</sequence>
<dbReference type="PANTHER" id="PTHR11113:SF14">
    <property type="entry name" value="N-ACETYLGLUCOSAMINE-6-PHOSPHATE DEACETYLASE"/>
    <property type="match status" value="1"/>
</dbReference>
<evidence type="ECO:0000256" key="9">
    <source>
        <dbReference type="PIRNR" id="PIRNR038994"/>
    </source>
</evidence>
<feature type="binding site" evidence="11">
    <location>
        <begin position="215"/>
        <end position="216"/>
    </location>
    <ligand>
        <name>substrate</name>
    </ligand>
</feature>
<organism evidence="14 15">
    <name type="scientific">Trichococcus palustris</name>
    <dbReference type="NCBI Taxonomy" id="140314"/>
    <lineage>
        <taxon>Bacteria</taxon>
        <taxon>Bacillati</taxon>
        <taxon>Bacillota</taxon>
        <taxon>Bacilli</taxon>
        <taxon>Lactobacillales</taxon>
        <taxon>Carnobacteriaceae</taxon>
        <taxon>Trichococcus</taxon>
    </lineage>
</organism>
<comment type="similarity">
    <text evidence="1 9">Belongs to the metallo-dependent hydrolases superfamily. NagA family.</text>
</comment>
<dbReference type="SUPFAM" id="SSF51556">
    <property type="entry name" value="Metallo-dependent hydrolases"/>
    <property type="match status" value="1"/>
</dbReference>
<evidence type="ECO:0000256" key="5">
    <source>
        <dbReference type="ARBA" id="ARBA00022801"/>
    </source>
</evidence>
<evidence type="ECO:0000256" key="11">
    <source>
        <dbReference type="PIRSR" id="PIRSR038994-2"/>
    </source>
</evidence>
<dbReference type="GO" id="GO:0006046">
    <property type="term" value="P:N-acetylglucosamine catabolic process"/>
    <property type="evidence" value="ECO:0007669"/>
    <property type="project" value="TreeGrafter"/>
</dbReference>
<dbReference type="OrthoDB" id="9776488at2"/>
<dbReference type="NCBIfam" id="TIGR00221">
    <property type="entry name" value="nagA"/>
    <property type="match status" value="1"/>
</dbReference>
<dbReference type="GO" id="GO:0008448">
    <property type="term" value="F:N-acetylglucosamine-6-phosphate deacetylase activity"/>
    <property type="evidence" value="ECO:0007669"/>
    <property type="project" value="UniProtKB-EC"/>
</dbReference>
<evidence type="ECO:0000256" key="10">
    <source>
        <dbReference type="PIRSR" id="PIRSR038994-1"/>
    </source>
</evidence>
<dbReference type="InterPro" id="IPR003764">
    <property type="entry name" value="GlcNAc_6-P_deAcase"/>
</dbReference>
<comment type="pathway">
    <text evidence="8">Amino-sugar metabolism; N-acetylneuraminate degradation; D-fructose 6-phosphate from N-acetylneuraminate: step 4/5.</text>
</comment>
<dbReference type="InterPro" id="IPR011059">
    <property type="entry name" value="Metal-dep_hydrolase_composite"/>
</dbReference>
<evidence type="ECO:0000259" key="13">
    <source>
        <dbReference type="Pfam" id="PF01979"/>
    </source>
</evidence>
<evidence type="ECO:0000256" key="7">
    <source>
        <dbReference type="ARBA" id="ARBA00047647"/>
    </source>
</evidence>
<protein>
    <recommendedName>
        <fullName evidence="3">N-acetylglucosamine-6-phosphate deacetylase</fullName>
        <ecNumber evidence="2">3.5.1.25</ecNumber>
    </recommendedName>
</protein>
<dbReference type="InterPro" id="IPR032466">
    <property type="entry name" value="Metal_Hydrolase"/>
</dbReference>